<gene>
    <name evidence="4" type="ORF">EXY23_17035</name>
</gene>
<evidence type="ECO:0000256" key="1">
    <source>
        <dbReference type="ARBA" id="ARBA00022679"/>
    </source>
</evidence>
<evidence type="ECO:0000313" key="4">
    <source>
        <dbReference type="EMBL" id="TCZ57893.1"/>
    </source>
</evidence>
<reference evidence="4 5" key="1">
    <citation type="submission" date="2019-03" db="EMBL/GenBank/DDBJ databases">
        <title>Paracraurococcus aquatilis NE82 genome sequence.</title>
        <authorList>
            <person name="Zhao Y."/>
            <person name="Du Z."/>
        </authorList>
    </citation>
    <scope>NUCLEOTIDE SEQUENCE [LARGE SCALE GENOMIC DNA]</scope>
    <source>
        <strain evidence="4 5">NE82</strain>
    </source>
</reference>
<dbReference type="PANTHER" id="PTHR43420:SF12">
    <property type="entry name" value="N-ACETYLTRANSFERASE DOMAIN-CONTAINING PROTEIN"/>
    <property type="match status" value="1"/>
</dbReference>
<name>A0A4R4DCM3_9PROT</name>
<dbReference type="PROSITE" id="PS51186">
    <property type="entry name" value="GNAT"/>
    <property type="match status" value="1"/>
</dbReference>
<dbReference type="AlphaFoldDB" id="A0A4R4DCM3"/>
<dbReference type="EMBL" id="SKBM01000017">
    <property type="protein sequence ID" value="TCZ57893.1"/>
    <property type="molecule type" value="Genomic_DNA"/>
</dbReference>
<dbReference type="GO" id="GO:0016747">
    <property type="term" value="F:acyltransferase activity, transferring groups other than amino-acyl groups"/>
    <property type="evidence" value="ECO:0007669"/>
    <property type="project" value="InterPro"/>
</dbReference>
<keyword evidence="1 4" id="KW-0808">Transferase</keyword>
<dbReference type="OrthoDB" id="9787920at2"/>
<evidence type="ECO:0000256" key="2">
    <source>
        <dbReference type="ARBA" id="ARBA00023315"/>
    </source>
</evidence>
<accession>A0A4R4DCM3</accession>
<evidence type="ECO:0000313" key="5">
    <source>
        <dbReference type="Proteomes" id="UP000295023"/>
    </source>
</evidence>
<dbReference type="Pfam" id="PF00583">
    <property type="entry name" value="Acetyltransf_1"/>
    <property type="match status" value="1"/>
</dbReference>
<dbReference type="InterPro" id="IPR050680">
    <property type="entry name" value="YpeA/RimI_acetyltransf"/>
</dbReference>
<comment type="caution">
    <text evidence="4">The sequence shown here is derived from an EMBL/GenBank/DDBJ whole genome shotgun (WGS) entry which is preliminary data.</text>
</comment>
<feature type="domain" description="N-acetyltransferase" evidence="3">
    <location>
        <begin position="49"/>
        <end position="186"/>
    </location>
</feature>
<keyword evidence="5" id="KW-1185">Reference proteome</keyword>
<sequence>MHRRLYRHLQLPGPRLLGAERLHRIRPAGPHAARPCPDLVPQGAVTGDLSIAVTAEPSAEERHAVGRGLGAHNRAAYGKLSREERWILARDAAGAVQGGARCELAWDWVYVDWLWVAEAWRRQGLGSRLLAAAEALAREQGCRGVHLNTWSFQAPDFYRKQGYAEVGRVEDMPPGAVRYWFAKRFQGPLPPDRNPGGMP</sequence>
<dbReference type="SUPFAM" id="SSF55729">
    <property type="entry name" value="Acyl-CoA N-acyltransferases (Nat)"/>
    <property type="match status" value="1"/>
</dbReference>
<dbReference type="InterPro" id="IPR000182">
    <property type="entry name" value="GNAT_dom"/>
</dbReference>
<keyword evidence="2" id="KW-0012">Acyltransferase</keyword>
<dbReference type="Proteomes" id="UP000295023">
    <property type="component" value="Unassembled WGS sequence"/>
</dbReference>
<protein>
    <submittedName>
        <fullName evidence="4">N-acetyltransferase</fullName>
    </submittedName>
</protein>
<proteinExistence type="predicted"/>
<dbReference type="PANTHER" id="PTHR43420">
    <property type="entry name" value="ACETYLTRANSFERASE"/>
    <property type="match status" value="1"/>
</dbReference>
<dbReference type="Gene3D" id="3.40.630.30">
    <property type="match status" value="1"/>
</dbReference>
<dbReference type="InterPro" id="IPR016181">
    <property type="entry name" value="Acyl_CoA_acyltransferase"/>
</dbReference>
<evidence type="ECO:0000259" key="3">
    <source>
        <dbReference type="PROSITE" id="PS51186"/>
    </source>
</evidence>
<organism evidence="4 5">
    <name type="scientific">Roseicella aquatilis</name>
    <dbReference type="NCBI Taxonomy" id="2527868"/>
    <lineage>
        <taxon>Bacteria</taxon>
        <taxon>Pseudomonadati</taxon>
        <taxon>Pseudomonadota</taxon>
        <taxon>Alphaproteobacteria</taxon>
        <taxon>Acetobacterales</taxon>
        <taxon>Roseomonadaceae</taxon>
        <taxon>Roseicella</taxon>
    </lineage>
</organism>